<name>A0A2P2P9I9_RHIMU</name>
<evidence type="ECO:0000313" key="1">
    <source>
        <dbReference type="EMBL" id="MBX51367.1"/>
    </source>
</evidence>
<dbReference type="EMBL" id="GGEC01070883">
    <property type="protein sequence ID" value="MBX51367.1"/>
    <property type="molecule type" value="Transcribed_RNA"/>
</dbReference>
<accession>A0A2P2P9I9</accession>
<protein>
    <submittedName>
        <fullName evidence="1">Uncharacterized protein</fullName>
    </submittedName>
</protein>
<dbReference type="AlphaFoldDB" id="A0A2P2P9I9"/>
<organism evidence="1">
    <name type="scientific">Rhizophora mucronata</name>
    <name type="common">Asiatic mangrove</name>
    <dbReference type="NCBI Taxonomy" id="61149"/>
    <lineage>
        <taxon>Eukaryota</taxon>
        <taxon>Viridiplantae</taxon>
        <taxon>Streptophyta</taxon>
        <taxon>Embryophyta</taxon>
        <taxon>Tracheophyta</taxon>
        <taxon>Spermatophyta</taxon>
        <taxon>Magnoliopsida</taxon>
        <taxon>eudicotyledons</taxon>
        <taxon>Gunneridae</taxon>
        <taxon>Pentapetalae</taxon>
        <taxon>rosids</taxon>
        <taxon>fabids</taxon>
        <taxon>Malpighiales</taxon>
        <taxon>Rhizophoraceae</taxon>
        <taxon>Rhizophora</taxon>
    </lineage>
</organism>
<reference evidence="1" key="1">
    <citation type="submission" date="2018-02" db="EMBL/GenBank/DDBJ databases">
        <title>Rhizophora mucronata_Transcriptome.</title>
        <authorList>
            <person name="Meera S.P."/>
            <person name="Sreeshan A."/>
            <person name="Augustine A."/>
        </authorList>
    </citation>
    <scope>NUCLEOTIDE SEQUENCE</scope>
    <source>
        <tissue evidence="1">Leaf</tissue>
    </source>
</reference>
<sequence>MSLYAIRQIIVYRLCMHDEIYIASSNLYIDFFSAFSFSHLFL</sequence>
<proteinExistence type="predicted"/>